<dbReference type="EMBL" id="CP046234">
    <property type="protein sequence ID" value="WFD46389.1"/>
    <property type="molecule type" value="Genomic_DNA"/>
</dbReference>
<organism evidence="2 3">
    <name type="scientific">Malassezia furfur</name>
    <name type="common">Pityriasis versicolor infection agent</name>
    <name type="synonym">Pityrosporum furfur</name>
    <dbReference type="NCBI Taxonomy" id="55194"/>
    <lineage>
        <taxon>Eukaryota</taxon>
        <taxon>Fungi</taxon>
        <taxon>Dikarya</taxon>
        <taxon>Basidiomycota</taxon>
        <taxon>Ustilaginomycotina</taxon>
        <taxon>Malasseziomycetes</taxon>
        <taxon>Malasseziales</taxon>
        <taxon>Malasseziaceae</taxon>
        <taxon>Malassezia</taxon>
    </lineage>
</organism>
<feature type="region of interest" description="Disordered" evidence="1">
    <location>
        <begin position="68"/>
        <end position="94"/>
    </location>
</feature>
<reference evidence="2 3" key="1">
    <citation type="journal article" date="2020" name="Elife">
        <title>Loss of centromere function drives karyotype evolution in closely related Malassezia species.</title>
        <authorList>
            <person name="Sankaranarayanan S.R."/>
            <person name="Ianiri G."/>
            <person name="Coelho M.A."/>
            <person name="Reza M.H."/>
            <person name="Thimmappa B.C."/>
            <person name="Ganguly P."/>
            <person name="Vadnala R.N."/>
            <person name="Sun S."/>
            <person name="Siddharthan R."/>
            <person name="Tellgren-Roth C."/>
            <person name="Dawson T.L."/>
            <person name="Heitman J."/>
            <person name="Sanyal K."/>
        </authorList>
    </citation>
    <scope>NUCLEOTIDE SEQUENCE [LARGE SCALE GENOMIC DNA]</scope>
    <source>
        <strain evidence="2">CBS14141</strain>
    </source>
</reference>
<proteinExistence type="predicted"/>
<dbReference type="Proteomes" id="UP000818624">
    <property type="component" value="Chromosome 1"/>
</dbReference>
<evidence type="ECO:0000313" key="3">
    <source>
        <dbReference type="Proteomes" id="UP000818624"/>
    </source>
</evidence>
<gene>
    <name evidence="2" type="ORF">GLX27_001024</name>
</gene>
<protein>
    <recommendedName>
        <fullName evidence="4">DAZ-associated protein 2</fullName>
    </recommendedName>
</protein>
<evidence type="ECO:0008006" key="4">
    <source>
        <dbReference type="Google" id="ProtNLM"/>
    </source>
</evidence>
<evidence type="ECO:0000256" key="1">
    <source>
        <dbReference type="SAM" id="MobiDB-lite"/>
    </source>
</evidence>
<evidence type="ECO:0000313" key="2">
    <source>
        <dbReference type="EMBL" id="WFD46389.1"/>
    </source>
</evidence>
<sequence length="115" mass="12405">MYAPPYGTPMPMFPGVPYGAPNMTHNPYGPVHGNMYAAGWPSMPGAPQTYMGPYQGVPVGVPPRFFQRQPPRSALLGQGAGGRETVSVRSESERFSGAQVQVLQQSRKIVENEGI</sequence>
<keyword evidence="3" id="KW-1185">Reference proteome</keyword>
<name>A0ABY8ENB5_MALFU</name>
<accession>A0ABY8ENB5</accession>